<organism evidence="1 2">
    <name type="scientific">Burkholderia glumae</name>
    <name type="common">Pseudomonas glumae</name>
    <dbReference type="NCBI Taxonomy" id="337"/>
    <lineage>
        <taxon>Bacteria</taxon>
        <taxon>Pseudomonadati</taxon>
        <taxon>Pseudomonadota</taxon>
        <taxon>Betaproteobacteria</taxon>
        <taxon>Burkholderiales</taxon>
        <taxon>Burkholderiaceae</taxon>
        <taxon>Burkholderia</taxon>
    </lineage>
</organism>
<keyword evidence="1" id="KW-0614">Plasmid</keyword>
<evidence type="ECO:0000313" key="2">
    <source>
        <dbReference type="Proteomes" id="UP000594892"/>
    </source>
</evidence>
<dbReference type="Proteomes" id="UP000594892">
    <property type="component" value="Plasmid unnamed2"/>
</dbReference>
<gene>
    <name evidence="1" type="ORF">I6H06_29905</name>
</gene>
<dbReference type="SUPFAM" id="SSF52833">
    <property type="entry name" value="Thioredoxin-like"/>
    <property type="match status" value="1"/>
</dbReference>
<dbReference type="RefSeq" id="WP_039202638.1">
    <property type="nucleotide sequence ID" value="NZ_CP021077.1"/>
</dbReference>
<dbReference type="InterPro" id="IPR039555">
    <property type="entry name" value="TraF/TrbB"/>
</dbReference>
<dbReference type="InterPro" id="IPR036249">
    <property type="entry name" value="Thioredoxin-like_sf"/>
</dbReference>
<accession>A0AAP9Y6Q5</accession>
<dbReference type="Gene3D" id="3.40.30.10">
    <property type="entry name" value="Glutaredoxin"/>
    <property type="match status" value="1"/>
</dbReference>
<dbReference type="Pfam" id="PF13728">
    <property type="entry name" value="TraF"/>
    <property type="match status" value="1"/>
</dbReference>
<name>A0AAP9Y6Q5_BURGL</name>
<reference evidence="1 2" key="1">
    <citation type="submission" date="2020-12" db="EMBL/GenBank/DDBJ databases">
        <title>FDA dAtabase for Regulatory Grade micrObial Sequences (FDA-ARGOS): Supporting development and validation of Infectious Disease Dx tests.</title>
        <authorList>
            <person name="Minogue T."/>
            <person name="Wolcott M."/>
            <person name="Wasieloski L."/>
            <person name="Aguilar W."/>
            <person name="Moore D."/>
            <person name="Jaissle J."/>
            <person name="Tallon L."/>
            <person name="Sadzewicz L."/>
            <person name="Zhao X."/>
            <person name="Boylan J."/>
            <person name="Ott S."/>
            <person name="Bowen H."/>
            <person name="Vavikolanu K."/>
            <person name="Mehta A."/>
            <person name="Aluvathingal J."/>
            <person name="Nadendla S."/>
            <person name="Yan Y."/>
            <person name="Sichtig H."/>
        </authorList>
    </citation>
    <scope>NUCLEOTIDE SEQUENCE [LARGE SCALE GENOMIC DNA]</scope>
    <source>
        <strain evidence="1 2">FDAARGOS_949</strain>
        <plasmid evidence="1 2">unnamed2</plasmid>
    </source>
</reference>
<geneLocation type="plasmid" evidence="1 2">
    <name>unnamed2</name>
</geneLocation>
<dbReference type="AlphaFoldDB" id="A0AAP9Y6Q5"/>
<evidence type="ECO:0000313" key="1">
    <source>
        <dbReference type="EMBL" id="QPQ94925.1"/>
    </source>
</evidence>
<sequence>MAVCTAYTALAAPRAQANDLDYPSAWQCDGQAKFNWYCDDDDKPAAPAVASAAAPADPDDFSRFKTADEMRAALKHRLDIATMDPTEANVKSYKRLELYVMAKSATYADVSRRVVWQNPDLDYSLKRPTNNVAVHTYDQARDNDQDAQLRALAEKHGLIFFFRHDCPYCHALAPTIRLLADRYGIDVLPVSLDGQGIPDFPNPTADHGQAAIWGVQQVPALFIASKETGDHAMIGSGVLSLQDIVDRIFVLTASKPGELF</sequence>
<protein>
    <submittedName>
        <fullName evidence="1">Conjugal transfer protein TraF</fullName>
    </submittedName>
</protein>
<dbReference type="EMBL" id="CP065603">
    <property type="protein sequence ID" value="QPQ94925.1"/>
    <property type="molecule type" value="Genomic_DNA"/>
</dbReference>
<proteinExistence type="predicted"/>
<dbReference type="GeneID" id="45693360"/>